<dbReference type="AlphaFoldDB" id="A0ABD7URE6"/>
<dbReference type="CDD" id="cd05466">
    <property type="entry name" value="PBP2_LTTR_substrate"/>
    <property type="match status" value="1"/>
</dbReference>
<proteinExistence type="predicted"/>
<protein>
    <submittedName>
        <fullName evidence="1">LysR family transcriptional regulator, partial</fullName>
    </submittedName>
</protein>
<dbReference type="SUPFAM" id="SSF53850">
    <property type="entry name" value="Periplasmic binding protein-like II"/>
    <property type="match status" value="1"/>
</dbReference>
<organism evidence="1 2">
    <name type="scientific">Streptococcus pyogenes</name>
    <dbReference type="NCBI Taxonomy" id="1314"/>
    <lineage>
        <taxon>Bacteria</taxon>
        <taxon>Bacillati</taxon>
        <taxon>Bacillota</taxon>
        <taxon>Bacilli</taxon>
        <taxon>Lactobacillales</taxon>
        <taxon>Streptococcaceae</taxon>
        <taxon>Streptococcus</taxon>
    </lineage>
</organism>
<dbReference type="Gene3D" id="3.40.190.290">
    <property type="match status" value="1"/>
</dbReference>
<reference evidence="1 2" key="1">
    <citation type="submission" date="2018-10" db="EMBL/GenBank/DDBJ databases">
        <authorList>
            <person name="Rosinski-Chupin I."/>
        </authorList>
    </citation>
    <scope>NUCLEOTIDE SEQUENCE [LARGE SCALE GENOMIC DNA]</scope>
    <source>
        <strain evidence="1 2">S119</strain>
    </source>
</reference>
<accession>A0ABD7URE6</accession>
<gene>
    <name evidence="1" type="ORF">SP119_0115</name>
</gene>
<evidence type="ECO:0000313" key="2">
    <source>
        <dbReference type="Proteomes" id="UP000274496"/>
    </source>
</evidence>
<evidence type="ECO:0000313" key="1">
    <source>
        <dbReference type="EMBL" id="VDC38386.1"/>
    </source>
</evidence>
<name>A0ABD7URE6_STRPY</name>
<sequence>MSHKTFQETFDSNPNISIKALHRQNLVTFDKTFMINHQLTTLFEEANSLPVVKCYSASWDFLLNCTRYSSYLTILPRPITHFAHMDGLVEVQLTEHPKWEVVLASLKHNKTSHLKHYIKHTILDYFMNQRF</sequence>
<dbReference type="EMBL" id="LR031521">
    <property type="protein sequence ID" value="VDC38386.1"/>
    <property type="molecule type" value="Genomic_DNA"/>
</dbReference>
<dbReference type="Proteomes" id="UP000274496">
    <property type="component" value="Chromosome"/>
</dbReference>